<reference evidence="4" key="1">
    <citation type="submission" date="2022-11" db="UniProtKB">
        <authorList>
            <consortium name="WormBaseParasite"/>
        </authorList>
    </citation>
    <scope>IDENTIFICATION</scope>
</reference>
<evidence type="ECO:0000256" key="1">
    <source>
        <dbReference type="SAM" id="Coils"/>
    </source>
</evidence>
<sequence>MSKRAAKQEIRDNKRAREKAYCEAMGKPTTLEDQEFMEDWLNSGELEIPTTEAVLDLNLTETSTSQLVTEPPKAVSPLSALIGPPEPQKMYSVLTLPPPPPPIVEQQTQPPEPKQQIISVPPPTQHIISSTQPKQQSLSMESATRLECRLQLEKESRRRAELRAEERRLEEKKENRLLLEAILSCIQDKKEEKINEKGPGTSSNTTTPTPLLSLVTTPAPNQTDSGKRQSQNLRNKPYYPRAEGTSRQSAGSRIPAAAISVEQHLRAVNARFNSVLESIQAANGEVDEGRIRAHNPDFVQQLLAIDGAAMRLKKTIDTAFFVLNLVP</sequence>
<keyword evidence="3" id="KW-1185">Reference proteome</keyword>
<evidence type="ECO:0000256" key="2">
    <source>
        <dbReference type="SAM" id="MobiDB-lite"/>
    </source>
</evidence>
<feature type="compositionally biased region" description="Polar residues" evidence="2">
    <location>
        <begin position="219"/>
        <end position="234"/>
    </location>
</feature>
<dbReference type="WBParaSite" id="Minc3s00921g18906">
    <property type="protein sequence ID" value="Minc3s00921g18906"/>
    <property type="gene ID" value="Minc3s00921g18906"/>
</dbReference>
<feature type="region of interest" description="Disordered" evidence="2">
    <location>
        <begin position="89"/>
        <end position="114"/>
    </location>
</feature>
<dbReference type="Proteomes" id="UP000887563">
    <property type="component" value="Unplaced"/>
</dbReference>
<feature type="coiled-coil region" evidence="1">
    <location>
        <begin position="143"/>
        <end position="182"/>
    </location>
</feature>
<evidence type="ECO:0000313" key="4">
    <source>
        <dbReference type="WBParaSite" id="Minc3s00921g18906"/>
    </source>
</evidence>
<keyword evidence="1" id="KW-0175">Coiled coil</keyword>
<feature type="region of interest" description="Disordered" evidence="2">
    <location>
        <begin position="193"/>
        <end position="251"/>
    </location>
</feature>
<dbReference type="AlphaFoldDB" id="A0A914LV03"/>
<proteinExistence type="predicted"/>
<feature type="compositionally biased region" description="Low complexity" evidence="2">
    <location>
        <begin position="201"/>
        <end position="218"/>
    </location>
</feature>
<evidence type="ECO:0000313" key="3">
    <source>
        <dbReference type="Proteomes" id="UP000887563"/>
    </source>
</evidence>
<organism evidence="3 4">
    <name type="scientific">Meloidogyne incognita</name>
    <name type="common">Southern root-knot nematode worm</name>
    <name type="synonym">Oxyuris incognita</name>
    <dbReference type="NCBI Taxonomy" id="6306"/>
    <lineage>
        <taxon>Eukaryota</taxon>
        <taxon>Metazoa</taxon>
        <taxon>Ecdysozoa</taxon>
        <taxon>Nematoda</taxon>
        <taxon>Chromadorea</taxon>
        <taxon>Rhabditida</taxon>
        <taxon>Tylenchina</taxon>
        <taxon>Tylenchomorpha</taxon>
        <taxon>Tylenchoidea</taxon>
        <taxon>Meloidogynidae</taxon>
        <taxon>Meloidogyninae</taxon>
        <taxon>Meloidogyne</taxon>
        <taxon>Meloidogyne incognita group</taxon>
    </lineage>
</organism>
<protein>
    <submittedName>
        <fullName evidence="4">Uncharacterized protein</fullName>
    </submittedName>
</protein>
<accession>A0A914LV03</accession>
<name>A0A914LV03_MELIC</name>